<dbReference type="Pfam" id="PF03258">
    <property type="entry name" value="Baculo_FP"/>
    <property type="match status" value="1"/>
</dbReference>
<dbReference type="InterPro" id="IPR004941">
    <property type="entry name" value="FP_N"/>
</dbReference>
<gene>
    <name evidence="4" type="ORF">SFRICE_041476</name>
</gene>
<dbReference type="InterPro" id="IPR057251">
    <property type="entry name" value="FP_C"/>
</dbReference>
<feature type="domain" description="FP protein C-terminal" evidence="3">
    <location>
        <begin position="249"/>
        <end position="299"/>
    </location>
</feature>
<feature type="domain" description="FP protein N-terminal" evidence="2">
    <location>
        <begin position="150"/>
        <end position="244"/>
    </location>
</feature>
<dbReference type="Gene3D" id="3.30.70.1820">
    <property type="entry name" value="L1 transposable element, RRM domain"/>
    <property type="match status" value="1"/>
</dbReference>
<reference evidence="4" key="1">
    <citation type="submission" date="2016-07" db="EMBL/GenBank/DDBJ databases">
        <authorList>
            <person name="Bretaudeau A."/>
        </authorList>
    </citation>
    <scope>NUCLEOTIDE SEQUENCE</scope>
    <source>
        <strain evidence="4">Rice</strain>
        <tissue evidence="4">Whole body</tissue>
    </source>
</reference>
<accession>A0A2H1WRH6</accession>
<evidence type="ECO:0000259" key="2">
    <source>
        <dbReference type="Pfam" id="PF03258"/>
    </source>
</evidence>
<dbReference type="AlphaFoldDB" id="A0A2H1WRH6"/>
<sequence length="305" mass="35052">MVQCKSCKLSLARAKVDSIVKCNGCEGVFHKKCAVKIKAFNDSGLCDECQVSQIDRPSPIDIDMSHTTPEKLLAEVNQKLEIVFNMKKTLETMSDDISFYAEKYQQLIEEKEKSDKKIKALEHKNVHLETCNKALEERLAYLEVREKGRNIEICGLEEQKNENPADTVKTIASKLGVDSGMIAEAMRVGVETKSESKQRENKPRPIVITLATRSERDKWLATRKSHQLTNDDIFANGNKQRIYINEDLTKYTRNLLWTAKNELKPKFKYIWVQNGRVLIKKDDPNDTKIRSIRTLSDINIYVENK</sequence>
<evidence type="ECO:0000256" key="1">
    <source>
        <dbReference type="SAM" id="Coils"/>
    </source>
</evidence>
<organism evidence="4">
    <name type="scientific">Spodoptera frugiperda</name>
    <name type="common">Fall armyworm</name>
    <dbReference type="NCBI Taxonomy" id="7108"/>
    <lineage>
        <taxon>Eukaryota</taxon>
        <taxon>Metazoa</taxon>
        <taxon>Ecdysozoa</taxon>
        <taxon>Arthropoda</taxon>
        <taxon>Hexapoda</taxon>
        <taxon>Insecta</taxon>
        <taxon>Pterygota</taxon>
        <taxon>Neoptera</taxon>
        <taxon>Endopterygota</taxon>
        <taxon>Lepidoptera</taxon>
        <taxon>Glossata</taxon>
        <taxon>Ditrysia</taxon>
        <taxon>Noctuoidea</taxon>
        <taxon>Noctuidae</taxon>
        <taxon>Amphipyrinae</taxon>
        <taxon>Spodoptera</taxon>
    </lineage>
</organism>
<proteinExistence type="predicted"/>
<protein>
    <submittedName>
        <fullName evidence="4">SFRICE_041476</fullName>
    </submittedName>
</protein>
<dbReference type="EMBL" id="ODYU01010445">
    <property type="protein sequence ID" value="SOQ55562.1"/>
    <property type="molecule type" value="Genomic_DNA"/>
</dbReference>
<dbReference type="Pfam" id="PF25298">
    <property type="entry name" value="Baculo_FP_2nd"/>
    <property type="match status" value="1"/>
</dbReference>
<keyword evidence="1" id="KW-0175">Coiled coil</keyword>
<evidence type="ECO:0000259" key="3">
    <source>
        <dbReference type="Pfam" id="PF25298"/>
    </source>
</evidence>
<evidence type="ECO:0000313" key="4">
    <source>
        <dbReference type="EMBL" id="SOQ55562.1"/>
    </source>
</evidence>
<name>A0A2H1WRH6_SPOFR</name>
<feature type="coiled-coil region" evidence="1">
    <location>
        <begin position="90"/>
        <end position="138"/>
    </location>
</feature>